<dbReference type="STRING" id="1123029.SAMN02745172_03062"/>
<accession>A0A1M7ZND0</accession>
<evidence type="ECO:0000313" key="2">
    <source>
        <dbReference type="Proteomes" id="UP000186406"/>
    </source>
</evidence>
<proteinExistence type="predicted"/>
<name>A0A1M7ZND0_9HYPH</name>
<reference evidence="1 2" key="1">
    <citation type="submission" date="2016-12" db="EMBL/GenBank/DDBJ databases">
        <authorList>
            <person name="Song W.-J."/>
            <person name="Kurnit D.M."/>
        </authorList>
    </citation>
    <scope>NUCLEOTIDE SEQUENCE [LARGE SCALE GENOMIC DNA]</scope>
    <source>
        <strain evidence="1 2">DSM 19599</strain>
    </source>
</reference>
<dbReference type="EMBL" id="FRXO01000006">
    <property type="protein sequence ID" value="SHO66403.1"/>
    <property type="molecule type" value="Genomic_DNA"/>
</dbReference>
<keyword evidence="2" id="KW-1185">Reference proteome</keyword>
<protein>
    <submittedName>
        <fullName evidence="1">Uncharacterized protein</fullName>
    </submittedName>
</protein>
<dbReference type="AlphaFoldDB" id="A0A1M7ZND0"/>
<dbReference type="RefSeq" id="WP_073630225.1">
    <property type="nucleotide sequence ID" value="NZ_FRXO01000006.1"/>
</dbReference>
<organism evidence="1 2">
    <name type="scientific">Pseudoxanthobacter soli DSM 19599</name>
    <dbReference type="NCBI Taxonomy" id="1123029"/>
    <lineage>
        <taxon>Bacteria</taxon>
        <taxon>Pseudomonadati</taxon>
        <taxon>Pseudomonadota</taxon>
        <taxon>Alphaproteobacteria</taxon>
        <taxon>Hyphomicrobiales</taxon>
        <taxon>Segnochrobactraceae</taxon>
        <taxon>Pseudoxanthobacter</taxon>
    </lineage>
</organism>
<evidence type="ECO:0000313" key="1">
    <source>
        <dbReference type="EMBL" id="SHO66403.1"/>
    </source>
</evidence>
<dbReference type="Proteomes" id="UP000186406">
    <property type="component" value="Unassembled WGS sequence"/>
</dbReference>
<gene>
    <name evidence="1" type="ORF">SAMN02745172_03062</name>
</gene>
<sequence length="62" mass="6758">MMPISPDNPEPAGEVADLPRLDAGLASLLEAIEAEKVPARLLKLAEQLQGELTLRKQRQNPN</sequence>